<dbReference type="InterPro" id="IPR034294">
    <property type="entry name" value="Aquaporin_transptr"/>
</dbReference>
<dbReference type="SUPFAM" id="SSF81338">
    <property type="entry name" value="Aquaporin-like"/>
    <property type="match status" value="1"/>
</dbReference>
<name>A0A6J4QHA1_9ACTN</name>
<dbReference type="InterPro" id="IPR000425">
    <property type="entry name" value="MIP"/>
</dbReference>
<dbReference type="AlphaFoldDB" id="A0A6J4QHA1"/>
<feature type="transmembrane region" description="Helical" evidence="8">
    <location>
        <begin position="212"/>
        <end position="235"/>
    </location>
</feature>
<evidence type="ECO:0000256" key="7">
    <source>
        <dbReference type="SAM" id="MobiDB-lite"/>
    </source>
</evidence>
<dbReference type="EMBL" id="CADCUZ010000169">
    <property type="protein sequence ID" value="CAA9439861.1"/>
    <property type="molecule type" value="Genomic_DNA"/>
</dbReference>
<dbReference type="PANTHER" id="PTHR45724:SF13">
    <property type="entry name" value="AQUAPORIN NIP1-1-RELATED"/>
    <property type="match status" value="1"/>
</dbReference>
<feature type="compositionally biased region" description="Basic and acidic residues" evidence="7">
    <location>
        <begin position="1"/>
        <end position="10"/>
    </location>
</feature>
<feature type="transmembrane region" description="Helical" evidence="8">
    <location>
        <begin position="126"/>
        <end position="151"/>
    </location>
</feature>
<sequence>MSDKGGKDDDLNWDLPKRGGRTRRDRGPERDDGPLDEPFAGERGTGPTSNRGSGQTGRGGVRRRGTGQRSGSGSGTGLYGSEIGSNMARAGVAELVGTAILVYAGTTVAVAASLAVQAIGTTLGSLAVPLVFGLTLVALVAALGHVSGAHLNPAVTLSLAATRKFPWGHVPVYLGAQLFGAILGSIATWITLGGPARSEAKLASPGLSPDVGLLQGFFVEGAITFILVLVVISVATDDRVADTVAPVAVGFALAVGVFVGGPVTGGSVNPARALGPIIVAWNNWDTALLYILAPIVGGILAAVLYDGFISEATTPG</sequence>
<accession>A0A6J4QHA1</accession>
<evidence type="ECO:0000256" key="4">
    <source>
        <dbReference type="ARBA" id="ARBA00022989"/>
    </source>
</evidence>
<dbReference type="PRINTS" id="PR00783">
    <property type="entry name" value="MINTRINSICP"/>
</dbReference>
<dbReference type="PROSITE" id="PS00221">
    <property type="entry name" value="MIP"/>
    <property type="match status" value="1"/>
</dbReference>
<comment type="subcellular location">
    <subcellularLocation>
        <location evidence="1">Membrane</location>
        <topology evidence="1">Multi-pass membrane protein</topology>
    </subcellularLocation>
</comment>
<keyword evidence="4 8" id="KW-1133">Transmembrane helix</keyword>
<proteinExistence type="inferred from homology"/>
<evidence type="ECO:0000313" key="9">
    <source>
        <dbReference type="EMBL" id="CAA9439861.1"/>
    </source>
</evidence>
<reference evidence="9" key="1">
    <citation type="submission" date="2020-02" db="EMBL/GenBank/DDBJ databases">
        <authorList>
            <person name="Meier V. D."/>
        </authorList>
    </citation>
    <scope>NUCLEOTIDE SEQUENCE</scope>
    <source>
        <strain evidence="9">AVDCRST_MAG55</strain>
    </source>
</reference>
<dbReference type="GO" id="GO:0016020">
    <property type="term" value="C:membrane"/>
    <property type="evidence" value="ECO:0007669"/>
    <property type="project" value="UniProtKB-SubCell"/>
</dbReference>
<evidence type="ECO:0000256" key="8">
    <source>
        <dbReference type="SAM" id="Phobius"/>
    </source>
</evidence>
<dbReference type="GO" id="GO:0015267">
    <property type="term" value="F:channel activity"/>
    <property type="evidence" value="ECO:0007669"/>
    <property type="project" value="InterPro"/>
</dbReference>
<dbReference type="Gene3D" id="1.20.1080.10">
    <property type="entry name" value="Glycerol uptake facilitator protein"/>
    <property type="match status" value="1"/>
</dbReference>
<feature type="transmembrane region" description="Helical" evidence="8">
    <location>
        <begin position="247"/>
        <end position="267"/>
    </location>
</feature>
<keyword evidence="3 6" id="KW-0812">Transmembrane</keyword>
<dbReference type="Pfam" id="PF00230">
    <property type="entry name" value="MIP"/>
    <property type="match status" value="1"/>
</dbReference>
<keyword evidence="2 6" id="KW-0813">Transport</keyword>
<feature type="transmembrane region" description="Helical" evidence="8">
    <location>
        <begin position="287"/>
        <end position="305"/>
    </location>
</feature>
<evidence type="ECO:0000256" key="3">
    <source>
        <dbReference type="ARBA" id="ARBA00022692"/>
    </source>
</evidence>
<comment type="similarity">
    <text evidence="6">Belongs to the MIP/aquaporin (TC 1.A.8) family.</text>
</comment>
<keyword evidence="5 8" id="KW-0472">Membrane</keyword>
<evidence type="ECO:0000256" key="6">
    <source>
        <dbReference type="RuleBase" id="RU000477"/>
    </source>
</evidence>
<dbReference type="PANTHER" id="PTHR45724">
    <property type="entry name" value="AQUAPORIN NIP2-1"/>
    <property type="match status" value="1"/>
</dbReference>
<evidence type="ECO:0000256" key="5">
    <source>
        <dbReference type="ARBA" id="ARBA00023136"/>
    </source>
</evidence>
<feature type="region of interest" description="Disordered" evidence="7">
    <location>
        <begin position="1"/>
        <end position="79"/>
    </location>
</feature>
<dbReference type="InterPro" id="IPR022357">
    <property type="entry name" value="MIP_CS"/>
</dbReference>
<feature type="compositionally biased region" description="Gly residues" evidence="7">
    <location>
        <begin position="68"/>
        <end position="78"/>
    </location>
</feature>
<gene>
    <name evidence="9" type="ORF">AVDCRST_MAG55-3334</name>
</gene>
<feature type="transmembrane region" description="Helical" evidence="8">
    <location>
        <begin position="95"/>
        <end position="120"/>
    </location>
</feature>
<dbReference type="InterPro" id="IPR023271">
    <property type="entry name" value="Aquaporin-like"/>
</dbReference>
<protein>
    <submittedName>
        <fullName evidence="9">Glycerol uptake facilitator protein</fullName>
    </submittedName>
</protein>
<feature type="transmembrane region" description="Helical" evidence="8">
    <location>
        <begin position="172"/>
        <end position="192"/>
    </location>
</feature>
<evidence type="ECO:0000256" key="2">
    <source>
        <dbReference type="ARBA" id="ARBA00022448"/>
    </source>
</evidence>
<dbReference type="CDD" id="cd00333">
    <property type="entry name" value="MIP"/>
    <property type="match status" value="1"/>
</dbReference>
<evidence type="ECO:0000256" key="1">
    <source>
        <dbReference type="ARBA" id="ARBA00004141"/>
    </source>
</evidence>
<organism evidence="9">
    <name type="scientific">uncultured Rubrobacteraceae bacterium</name>
    <dbReference type="NCBI Taxonomy" id="349277"/>
    <lineage>
        <taxon>Bacteria</taxon>
        <taxon>Bacillati</taxon>
        <taxon>Actinomycetota</taxon>
        <taxon>Rubrobacteria</taxon>
        <taxon>Rubrobacterales</taxon>
        <taxon>Rubrobacteraceae</taxon>
        <taxon>environmental samples</taxon>
    </lineage>
</organism>